<feature type="domain" description="GAG-pre-integrase" evidence="2">
    <location>
        <begin position="126"/>
        <end position="192"/>
    </location>
</feature>
<comment type="caution">
    <text evidence="3">The sequence shown here is derived from an EMBL/GenBank/DDBJ whole genome shotgun (WGS) entry which is preliminary data.</text>
</comment>
<name>A0A6L2KKJ8_TANCI</name>
<evidence type="ECO:0000313" key="3">
    <source>
        <dbReference type="EMBL" id="GEU49449.1"/>
    </source>
</evidence>
<protein>
    <submittedName>
        <fullName evidence="3">Ribonuclease H-like domain-containing protein</fullName>
    </submittedName>
</protein>
<gene>
    <name evidence="3" type="ORF">Tci_021427</name>
</gene>
<sequence length="546" mass="61926">MIPLLEAYMPIWQTITMGWIINSGANQHLTVSTVGMTNVVDISNLKITVGHPNGTLATVSHVGNLHVTKNVMLFDVLVIPGYCVSLLSVNEKITDSKLFVGFDEEKCYIQDLKREIISGTGSETGGLYLFDLQSNKNIGNVNLVHSFHVSKTLWHSKLGHPADQVLAVLKNDLNLSKNTDVSAYEICLRAKQTKEPFPLSDHKSKKLGDLVHLDLLPTSVLNGKSPYELVYDKKPNLSDLRSFGCLCFSTILNNIDKFTSRDVKFFEIVFLFKMRNTSVNDNGKLPQLRKGVLHSLKQILKPHSYLRMRLQPKLRKQAYLSKLKYKIEKHISYAKLNHVNYCFATTLNKSVEPTSYYEADTDPRWVEAMNNKIDALYRNHTWIIVDLPKGRKAIGNKWIYKIKYKASGEVVRYKARVVTKGFNQKDGFGYDETFSPIVKMVTVRCLIAVAVSNSWPLYQLDINNAFLYGHLVEDVYMTLPLSFGDDNGNKVCKLNKSLSRLKQAWNAKLNAALIKHGFVQSKFDYSLFIKESGSVFVALLVLWMIL</sequence>
<accession>A0A6L2KKJ8</accession>
<evidence type="ECO:0000259" key="2">
    <source>
        <dbReference type="Pfam" id="PF13976"/>
    </source>
</evidence>
<organism evidence="3">
    <name type="scientific">Tanacetum cinerariifolium</name>
    <name type="common">Dalmatian daisy</name>
    <name type="synonym">Chrysanthemum cinerariifolium</name>
    <dbReference type="NCBI Taxonomy" id="118510"/>
    <lineage>
        <taxon>Eukaryota</taxon>
        <taxon>Viridiplantae</taxon>
        <taxon>Streptophyta</taxon>
        <taxon>Embryophyta</taxon>
        <taxon>Tracheophyta</taxon>
        <taxon>Spermatophyta</taxon>
        <taxon>Magnoliopsida</taxon>
        <taxon>eudicotyledons</taxon>
        <taxon>Gunneridae</taxon>
        <taxon>Pentapetalae</taxon>
        <taxon>asterids</taxon>
        <taxon>campanulids</taxon>
        <taxon>Asterales</taxon>
        <taxon>Asteraceae</taxon>
        <taxon>Asteroideae</taxon>
        <taxon>Anthemideae</taxon>
        <taxon>Anthemidinae</taxon>
        <taxon>Tanacetum</taxon>
    </lineage>
</organism>
<dbReference type="Pfam" id="PF07727">
    <property type="entry name" value="RVT_2"/>
    <property type="match status" value="1"/>
</dbReference>
<dbReference type="AlphaFoldDB" id="A0A6L2KKJ8"/>
<dbReference type="EMBL" id="BKCJ010002565">
    <property type="protein sequence ID" value="GEU49449.1"/>
    <property type="molecule type" value="Genomic_DNA"/>
</dbReference>
<evidence type="ECO:0000259" key="1">
    <source>
        <dbReference type="Pfam" id="PF07727"/>
    </source>
</evidence>
<dbReference type="InterPro" id="IPR025724">
    <property type="entry name" value="GAG-pre-integrase_dom"/>
</dbReference>
<dbReference type="Pfam" id="PF13976">
    <property type="entry name" value="gag_pre-integrs"/>
    <property type="match status" value="1"/>
</dbReference>
<reference evidence="3" key="1">
    <citation type="journal article" date="2019" name="Sci. Rep.">
        <title>Draft genome of Tanacetum cinerariifolium, the natural source of mosquito coil.</title>
        <authorList>
            <person name="Yamashiro T."/>
            <person name="Shiraishi A."/>
            <person name="Satake H."/>
            <person name="Nakayama K."/>
        </authorList>
    </citation>
    <scope>NUCLEOTIDE SEQUENCE</scope>
</reference>
<proteinExistence type="predicted"/>
<dbReference type="InterPro" id="IPR013103">
    <property type="entry name" value="RVT_2"/>
</dbReference>
<feature type="domain" description="Reverse transcriptase Ty1/copia-type" evidence="1">
    <location>
        <begin position="379"/>
        <end position="541"/>
    </location>
</feature>